<accession>A0A089WLS4</accession>
<evidence type="ECO:0000313" key="2">
    <source>
        <dbReference type="EMBL" id="AIR89546.1"/>
    </source>
</evidence>
<dbReference type="OrthoDB" id="334507at2"/>
<dbReference type="InterPro" id="IPR050266">
    <property type="entry name" value="AB_hydrolase_sf"/>
</dbReference>
<dbReference type="GO" id="GO:0047372">
    <property type="term" value="F:monoacylglycerol lipase activity"/>
    <property type="evidence" value="ECO:0007669"/>
    <property type="project" value="TreeGrafter"/>
</dbReference>
<dbReference type="KEGG" id="psw:LK03_09730"/>
<proteinExistence type="predicted"/>
<keyword evidence="3" id="KW-1185">Reference proteome</keyword>
<evidence type="ECO:0000313" key="3">
    <source>
        <dbReference type="Proteomes" id="UP000029493"/>
    </source>
</evidence>
<dbReference type="AlphaFoldDB" id="A0A089WLS4"/>
<dbReference type="GO" id="GO:0046464">
    <property type="term" value="P:acylglycerol catabolic process"/>
    <property type="evidence" value="ECO:0007669"/>
    <property type="project" value="TreeGrafter"/>
</dbReference>
<reference evidence="2 3" key="1">
    <citation type="submission" date="2014-09" db="EMBL/GenBank/DDBJ databases">
        <authorList>
            <person name="Chan K.-G."/>
        </authorList>
    </citation>
    <scope>NUCLEOTIDE SEQUENCE [LARGE SCALE GENOMIC DNA]</scope>
    <source>
        <strain evidence="2 3">ND07</strain>
    </source>
</reference>
<protein>
    <submittedName>
        <fullName evidence="2">Alpha/beta hydrolase</fullName>
    </submittedName>
</protein>
<dbReference type="SUPFAM" id="SSF53474">
    <property type="entry name" value="alpha/beta-Hydrolases"/>
    <property type="match status" value="1"/>
</dbReference>
<name>A0A089WLS4_9PSED</name>
<dbReference type="STRING" id="157783.LK03_09730"/>
<dbReference type="Proteomes" id="UP000029493">
    <property type="component" value="Chromosome"/>
</dbReference>
<dbReference type="GO" id="GO:0016020">
    <property type="term" value="C:membrane"/>
    <property type="evidence" value="ECO:0007669"/>
    <property type="project" value="TreeGrafter"/>
</dbReference>
<gene>
    <name evidence="2" type="ORF">LK03_09730</name>
</gene>
<dbReference type="Pfam" id="PF00561">
    <property type="entry name" value="Abhydrolase_1"/>
    <property type="match status" value="1"/>
</dbReference>
<organism evidence="2 3">
    <name type="scientific">Pseudomonas cremoricolorata</name>
    <dbReference type="NCBI Taxonomy" id="157783"/>
    <lineage>
        <taxon>Bacteria</taxon>
        <taxon>Pseudomonadati</taxon>
        <taxon>Pseudomonadota</taxon>
        <taxon>Gammaproteobacteria</taxon>
        <taxon>Pseudomonadales</taxon>
        <taxon>Pseudomonadaceae</taxon>
        <taxon>Pseudomonas</taxon>
    </lineage>
</organism>
<dbReference type="PANTHER" id="PTHR43798">
    <property type="entry name" value="MONOACYLGLYCEROL LIPASE"/>
    <property type="match status" value="1"/>
</dbReference>
<dbReference type="RefSeq" id="WP_038412122.1">
    <property type="nucleotide sequence ID" value="NZ_CP009455.1"/>
</dbReference>
<dbReference type="PANTHER" id="PTHR43798:SF33">
    <property type="entry name" value="HYDROLASE, PUTATIVE (AFU_ORTHOLOGUE AFUA_2G14860)-RELATED"/>
    <property type="match status" value="1"/>
</dbReference>
<sequence length="307" mass="34517">MPLAEIPLRIWRTRAQSFLFRGQSIRYWSAGQGEPLLLLHGFPTASWDWHYLWAPLAQRFRLIACDMLGFGDSDKPLQHAYSLLEQADLQQALLAHLRIDQPVHVLAHDYGGSVAQELLARHHEGRAELGSCMFLNSALLAECHPLQMAHKLLLSPLGWLVGRAFGREDLVRSLSQVCSLGAHPNESALDDYWSLIVANRGTRILHKLMGYVRERSLYRERWVGALQRQGVALGLINGALDPLCSAPVLERYRQLLPDTDMVLLPGIGHYPHTEAAVQVLHHYLAFRDQPLAHLPQKAAWSVHAIGS</sequence>
<dbReference type="EMBL" id="CP009455">
    <property type="protein sequence ID" value="AIR89546.1"/>
    <property type="molecule type" value="Genomic_DNA"/>
</dbReference>
<dbReference type="InterPro" id="IPR000073">
    <property type="entry name" value="AB_hydrolase_1"/>
</dbReference>
<keyword evidence="2" id="KW-0378">Hydrolase</keyword>
<feature type="domain" description="AB hydrolase-1" evidence="1">
    <location>
        <begin position="35"/>
        <end position="274"/>
    </location>
</feature>
<dbReference type="eggNOG" id="COG0596">
    <property type="taxonomic scope" value="Bacteria"/>
</dbReference>
<dbReference type="InterPro" id="IPR029058">
    <property type="entry name" value="AB_hydrolase_fold"/>
</dbReference>
<dbReference type="Gene3D" id="3.40.50.1820">
    <property type="entry name" value="alpha/beta hydrolase"/>
    <property type="match status" value="1"/>
</dbReference>
<evidence type="ECO:0000259" key="1">
    <source>
        <dbReference type="Pfam" id="PF00561"/>
    </source>
</evidence>